<comment type="caution">
    <text evidence="1">The sequence shown here is derived from an EMBL/GenBank/DDBJ whole genome shotgun (WGS) entry which is preliminary data.</text>
</comment>
<evidence type="ECO:0000313" key="2">
    <source>
        <dbReference type="Proteomes" id="UP001355056"/>
    </source>
</evidence>
<organism evidence="1 2">
    <name type="scientific">Novilysobacter erysipheiresistens</name>
    <dbReference type="NCBI Taxonomy" id="1749332"/>
    <lineage>
        <taxon>Bacteria</taxon>
        <taxon>Pseudomonadati</taxon>
        <taxon>Pseudomonadota</taxon>
        <taxon>Gammaproteobacteria</taxon>
        <taxon>Lysobacterales</taxon>
        <taxon>Lysobacteraceae</taxon>
        <taxon>Novilysobacter</taxon>
    </lineage>
</organism>
<proteinExistence type="predicted"/>
<gene>
    <name evidence="1" type="ORF">SNE34_14405</name>
</gene>
<reference evidence="1 2" key="1">
    <citation type="journal article" date="2016" name="Int. J. Syst. Evol. Microbiol.">
        <title>Lysobacter erysipheiresistens sp. nov., an antagonist of powdery mildew, isolated from tobacco-cultivated soil.</title>
        <authorList>
            <person name="Xie B."/>
            <person name="Li T."/>
            <person name="Lin X."/>
            <person name="Wang C.J."/>
            <person name="Chen Y.J."/>
            <person name="Liu W.J."/>
            <person name="Zhao Z.W."/>
        </authorList>
    </citation>
    <scope>NUCLEOTIDE SEQUENCE [LARGE SCALE GENOMIC DNA]</scope>
    <source>
        <strain evidence="1 2">RS-LYSO-3</strain>
    </source>
</reference>
<dbReference type="EMBL" id="JAXGFP010000008">
    <property type="protein sequence ID" value="MEG3185193.1"/>
    <property type="molecule type" value="Genomic_DNA"/>
</dbReference>
<protein>
    <recommendedName>
        <fullName evidence="3">Sulfotransferase family protein</fullName>
    </recommendedName>
</protein>
<evidence type="ECO:0000313" key="1">
    <source>
        <dbReference type="EMBL" id="MEG3185193.1"/>
    </source>
</evidence>
<sequence length="288" mass="33179">MFVSDKLAFIELHKTGCTHIRSLLTDLVGGELAGKHNQADAELFTGNRVFLGSVRDPWDWYVSLWAYGCDRKGIVYGKVTRGGYTLRGHGWRDDPYQALRELLAARPNTHAGEWQRTYRDVNDAGAFRQWLRMMHDERYWPDFGQGYGRSSLSRLAGLFTYRYMKLFTCRDGEAHGLDGIATFEQLVEHDREHCFIDHFIRNENLEADLFLALERSGFEVAAKTKADILARARTNTSSRRHGPDYYYDDATERLVLDRDRLLIEKFGYVAPGARGQHPDQRLPEPLQA</sequence>
<dbReference type="Proteomes" id="UP001355056">
    <property type="component" value="Unassembled WGS sequence"/>
</dbReference>
<dbReference type="RefSeq" id="WP_332618311.1">
    <property type="nucleotide sequence ID" value="NZ_JAXGFP010000008.1"/>
</dbReference>
<evidence type="ECO:0008006" key="3">
    <source>
        <dbReference type="Google" id="ProtNLM"/>
    </source>
</evidence>
<keyword evidence="2" id="KW-1185">Reference proteome</keyword>
<name>A0ABU7Z204_9GAMM</name>
<accession>A0ABU7Z204</accession>